<gene>
    <name evidence="2" type="ORF">METZ01_LOCUS469346</name>
</gene>
<feature type="transmembrane region" description="Helical" evidence="1">
    <location>
        <begin position="91"/>
        <end position="111"/>
    </location>
</feature>
<keyword evidence="1" id="KW-1133">Transmembrane helix</keyword>
<feature type="transmembrane region" description="Helical" evidence="1">
    <location>
        <begin position="199"/>
        <end position="224"/>
    </location>
</feature>
<sequence>MRYFQLPLIVNNINKSFLINLVAFLSTIPYVAPIPISTDIQYPIFIVCLIILLIDILTKRFVLSKLEVYFFFLACISFIYLNPFSDFEYRLTKSVGLLFSFFLFYVFRRYWHVMSPKYFIAGIYLNVFVVLLQLINVDLYSKLISPIVRTIKLDLGEGARGLQGLMAEPSFLGGMGAFFLLLSYALYKEQRILKRTFIILVVISIATIFASNSITAMMFLLPIITLP</sequence>
<feature type="non-terminal residue" evidence="2">
    <location>
        <position position="227"/>
    </location>
</feature>
<dbReference type="AlphaFoldDB" id="A0A383B925"/>
<reference evidence="2" key="1">
    <citation type="submission" date="2018-05" db="EMBL/GenBank/DDBJ databases">
        <authorList>
            <person name="Lanie J.A."/>
            <person name="Ng W.-L."/>
            <person name="Kazmierczak K.M."/>
            <person name="Andrzejewski T.M."/>
            <person name="Davidsen T.M."/>
            <person name="Wayne K.J."/>
            <person name="Tettelin H."/>
            <person name="Glass J.I."/>
            <person name="Rusch D."/>
            <person name="Podicherti R."/>
            <person name="Tsui H.-C.T."/>
            <person name="Winkler M.E."/>
        </authorList>
    </citation>
    <scope>NUCLEOTIDE SEQUENCE</scope>
</reference>
<proteinExistence type="predicted"/>
<feature type="transmembrane region" description="Helical" evidence="1">
    <location>
        <begin position="170"/>
        <end position="187"/>
    </location>
</feature>
<name>A0A383B925_9ZZZZ</name>
<feature type="transmembrane region" description="Helical" evidence="1">
    <location>
        <begin position="118"/>
        <end position="135"/>
    </location>
</feature>
<feature type="transmembrane region" description="Helical" evidence="1">
    <location>
        <begin position="40"/>
        <end position="57"/>
    </location>
</feature>
<evidence type="ECO:0000313" key="2">
    <source>
        <dbReference type="EMBL" id="SVE16492.1"/>
    </source>
</evidence>
<feature type="transmembrane region" description="Helical" evidence="1">
    <location>
        <begin position="12"/>
        <end position="34"/>
    </location>
</feature>
<keyword evidence="1" id="KW-0472">Membrane</keyword>
<protein>
    <submittedName>
        <fullName evidence="2">Uncharacterized protein</fullName>
    </submittedName>
</protein>
<dbReference type="EMBL" id="UINC01198508">
    <property type="protein sequence ID" value="SVE16492.1"/>
    <property type="molecule type" value="Genomic_DNA"/>
</dbReference>
<keyword evidence="1" id="KW-0812">Transmembrane</keyword>
<feature type="transmembrane region" description="Helical" evidence="1">
    <location>
        <begin position="69"/>
        <end position="85"/>
    </location>
</feature>
<accession>A0A383B925</accession>
<organism evidence="2">
    <name type="scientific">marine metagenome</name>
    <dbReference type="NCBI Taxonomy" id="408172"/>
    <lineage>
        <taxon>unclassified sequences</taxon>
        <taxon>metagenomes</taxon>
        <taxon>ecological metagenomes</taxon>
    </lineage>
</organism>
<evidence type="ECO:0000256" key="1">
    <source>
        <dbReference type="SAM" id="Phobius"/>
    </source>
</evidence>